<gene>
    <name evidence="4" type="ORF">GCM10009765_27950</name>
</gene>
<dbReference type="InterPro" id="IPR003362">
    <property type="entry name" value="Bact_transf"/>
</dbReference>
<protein>
    <submittedName>
        <fullName evidence="4">Sugar transferase</fullName>
    </submittedName>
</protein>
<proteinExistence type="inferred from homology"/>
<evidence type="ECO:0000313" key="5">
    <source>
        <dbReference type="Proteomes" id="UP001500618"/>
    </source>
</evidence>
<dbReference type="EMBL" id="BAAANY010000009">
    <property type="protein sequence ID" value="GAA1677053.1"/>
    <property type="molecule type" value="Genomic_DNA"/>
</dbReference>
<feature type="domain" description="Bacterial sugar transferase" evidence="3">
    <location>
        <begin position="26"/>
        <end position="216"/>
    </location>
</feature>
<keyword evidence="4" id="KW-0808">Transferase</keyword>
<comment type="similarity">
    <text evidence="1">Belongs to the bacterial sugar transferase family.</text>
</comment>
<keyword evidence="2" id="KW-0812">Transmembrane</keyword>
<evidence type="ECO:0000256" key="1">
    <source>
        <dbReference type="ARBA" id="ARBA00006464"/>
    </source>
</evidence>
<dbReference type="Proteomes" id="UP001500618">
    <property type="component" value="Unassembled WGS sequence"/>
</dbReference>
<feature type="transmembrane region" description="Helical" evidence="2">
    <location>
        <begin position="30"/>
        <end position="53"/>
    </location>
</feature>
<keyword evidence="2" id="KW-1133">Transmembrane helix</keyword>
<keyword evidence="2" id="KW-0472">Membrane</keyword>
<evidence type="ECO:0000256" key="2">
    <source>
        <dbReference type="SAM" id="Phobius"/>
    </source>
</evidence>
<dbReference type="GO" id="GO:0016740">
    <property type="term" value="F:transferase activity"/>
    <property type="evidence" value="ECO:0007669"/>
    <property type="project" value="UniProtKB-KW"/>
</dbReference>
<name>A0ABP4SRI7_9ACTN</name>
<dbReference type="PANTHER" id="PTHR30576">
    <property type="entry name" value="COLANIC BIOSYNTHESIS UDP-GLUCOSE LIPID CARRIER TRANSFERASE"/>
    <property type="match status" value="1"/>
</dbReference>
<evidence type="ECO:0000259" key="3">
    <source>
        <dbReference type="Pfam" id="PF02397"/>
    </source>
</evidence>
<sequence>MPQSSLISQLSDELVKRGRIQRVATRGLDILLASVGILLSSPFMLVALLWVAIDSPGPVLFRQQRVGRGGRMFTMLKFRSMRTGADENVHKEYVQKIYTEGASTVAAKLHNDDRVTRSGKLLRKTSLDELPQLFNILGGSMSLVGPRPVLPYEVEVMGPENLDRFAVKPGLTGPWQVYGRGRVTFLEMMELDVSYARKASVFTDLGLIIRTPLAVLSGKGAK</sequence>
<comment type="caution">
    <text evidence="4">The sequence shown here is derived from an EMBL/GenBank/DDBJ whole genome shotgun (WGS) entry which is preliminary data.</text>
</comment>
<accession>A0ABP4SRI7</accession>
<evidence type="ECO:0000313" key="4">
    <source>
        <dbReference type="EMBL" id="GAA1677053.1"/>
    </source>
</evidence>
<keyword evidence="5" id="KW-1185">Reference proteome</keyword>
<dbReference type="Pfam" id="PF02397">
    <property type="entry name" value="Bac_transf"/>
    <property type="match status" value="1"/>
</dbReference>
<reference evidence="5" key="1">
    <citation type="journal article" date="2019" name="Int. J. Syst. Evol. Microbiol.">
        <title>The Global Catalogue of Microorganisms (GCM) 10K type strain sequencing project: providing services to taxonomists for standard genome sequencing and annotation.</title>
        <authorList>
            <consortium name="The Broad Institute Genomics Platform"/>
            <consortium name="The Broad Institute Genome Sequencing Center for Infectious Disease"/>
            <person name="Wu L."/>
            <person name="Ma J."/>
        </authorList>
    </citation>
    <scope>NUCLEOTIDE SEQUENCE [LARGE SCALE GENOMIC DNA]</scope>
    <source>
        <strain evidence="5">JCM 14718</strain>
    </source>
</reference>
<organism evidence="4 5">
    <name type="scientific">Fodinicola feengrottensis</name>
    <dbReference type="NCBI Taxonomy" id="435914"/>
    <lineage>
        <taxon>Bacteria</taxon>
        <taxon>Bacillati</taxon>
        <taxon>Actinomycetota</taxon>
        <taxon>Actinomycetes</taxon>
        <taxon>Mycobacteriales</taxon>
        <taxon>Fodinicola</taxon>
    </lineage>
</organism>
<dbReference type="PANTHER" id="PTHR30576:SF10">
    <property type="entry name" value="SLL5057 PROTEIN"/>
    <property type="match status" value="1"/>
</dbReference>